<dbReference type="RefSeq" id="WP_341366143.1">
    <property type="nucleotide sequence ID" value="NZ_CP150951.2"/>
</dbReference>
<dbReference type="InterPro" id="IPR013783">
    <property type="entry name" value="Ig-like_fold"/>
</dbReference>
<evidence type="ECO:0000259" key="6">
    <source>
        <dbReference type="Pfam" id="PF01345"/>
    </source>
</evidence>
<protein>
    <submittedName>
        <fullName evidence="9">Isopeptide-forming domain-containing fimbrial protein</fullName>
    </submittedName>
</protein>
<sequence>MTTASRIAASTIFVIGATVAHAQDASLSIAKVDAGPVGSLDPAGYVVADNVLPFTSEQTGQWSDGGVITYTFTVVNTGDVNMTDVEPVEAGVEIDGAPGTGTLSGFTIVSQAGFVDTDLNGDDRVDTLAPNEQALFTATYAMSDADYAAMINAASPATAVTNSATATGVPAAGVLAAVTASETATGLAPYQPTLPTAVCETGYASWGYVTTVNNPEDNPNRGVNAYPNAGWIYDANGLPIRAQTPAVTGTIVGQLPEYTNENNTRAIETHLAVTYLTGDAGTEETVTMVDPASLEHKVYAVFDGNGNLLSDSVGTPAQLPAGGNNSIYGANSDDYDLTFVVPADGNYYVYSWMVDYDQAGTISFINCQPPVAEDDEFDDGAAIGDTVTGLDILDNDTVGDTDLDPTSVVFTLTGLPADATLSDDGKTLTVPGEGVWTVDDDGLVSFDPEDDFEQNPTPPSYTVDDEDGDTSNEATITLIYNTAAVSGTVFLDNDASDTFDPADGEVGLGGYTVNLYDPSGVLVGTAVTGTDGTYQIAGFVPEAGDYTIEFVDPDSVTINSYPLGVDFTTDPIQTDIDQPILPTDTPDVTLEKIASVASVVIGETVTYTITATNLGATAYTPLTIIDTLPTGLTYTPGTATVDGVAVEPDVTGAGTLTWDGLTLAAGIGSTIEVTLDARVSASAPYGSLVNTANLLDENTDEPITSAATAVVTLAPEAVFDCTALIGKVFDDRNMNGYQDQIGSAPVVSTRGITDQSFITGKFSNDLVERDESEPGLPYVRLATPTGTIITTDQFGRFSVPCAELPGDLGTNFSLKLDTRSLPTGYRVTTENPRTMRLTAGIFTEMNFGASIGRIVDVDLTDAAFAPGADTPGEALATGVTGLLQQIADTPSMLRISYFITGSEDARVARDRMDAVEALIRNQWRDVGEYRLVIERTVKQFQ</sequence>
<dbReference type="NCBIfam" id="TIGR04226">
    <property type="entry name" value="RrgB_K2N_iso_D2"/>
    <property type="match status" value="1"/>
</dbReference>
<evidence type="ECO:0000256" key="5">
    <source>
        <dbReference type="SAM" id="SignalP"/>
    </source>
</evidence>
<comment type="subcellular location">
    <subcellularLocation>
        <location evidence="1">Secreted</location>
    </subcellularLocation>
</comment>
<dbReference type="Pfam" id="PF17210">
    <property type="entry name" value="SdrD_B"/>
    <property type="match status" value="1"/>
</dbReference>
<gene>
    <name evidence="9" type="ORF">AABB29_14165</name>
</gene>
<dbReference type="InterPro" id="IPR026395">
    <property type="entry name" value="CshA_fibril"/>
</dbReference>
<name>A0ABZ2V660_9RHOB</name>
<feature type="domain" description="DUF11" evidence="6">
    <location>
        <begin position="587"/>
        <end position="706"/>
    </location>
</feature>
<proteinExistence type="predicted"/>
<keyword evidence="2" id="KW-0964">Secreted</keyword>
<evidence type="ECO:0000313" key="10">
    <source>
        <dbReference type="Proteomes" id="UP001440612"/>
    </source>
</evidence>
<evidence type="ECO:0000259" key="8">
    <source>
        <dbReference type="Pfam" id="PF19076"/>
    </source>
</evidence>
<feature type="region of interest" description="Disordered" evidence="4">
    <location>
        <begin position="445"/>
        <end position="468"/>
    </location>
</feature>
<feature type="domain" description="CshA" evidence="8">
    <location>
        <begin position="423"/>
        <end position="471"/>
    </location>
</feature>
<dbReference type="Proteomes" id="UP001440612">
    <property type="component" value="Chromosome"/>
</dbReference>
<evidence type="ECO:0000256" key="4">
    <source>
        <dbReference type="SAM" id="MobiDB-lite"/>
    </source>
</evidence>
<dbReference type="Pfam" id="PF01345">
    <property type="entry name" value="DUF11"/>
    <property type="match status" value="1"/>
</dbReference>
<feature type="domain" description="SD-repeat containing protein B" evidence="7">
    <location>
        <begin position="488"/>
        <end position="570"/>
    </location>
</feature>
<evidence type="ECO:0000256" key="1">
    <source>
        <dbReference type="ARBA" id="ARBA00004613"/>
    </source>
</evidence>
<organism evidence="9 10">
    <name type="scientific">Yoonia phaeophyticola</name>
    <dbReference type="NCBI Taxonomy" id="3137369"/>
    <lineage>
        <taxon>Bacteria</taxon>
        <taxon>Pseudomonadati</taxon>
        <taxon>Pseudomonadota</taxon>
        <taxon>Alphaproteobacteria</taxon>
        <taxon>Rhodobacterales</taxon>
        <taxon>Paracoccaceae</taxon>
        <taxon>Yoonia</taxon>
    </lineage>
</organism>
<dbReference type="EMBL" id="CP150951">
    <property type="protein sequence ID" value="WZC48024.1"/>
    <property type="molecule type" value="Genomic_DNA"/>
</dbReference>
<dbReference type="InterPro" id="IPR033764">
    <property type="entry name" value="Sdr_B"/>
</dbReference>
<feature type="chain" id="PRO_5045899494" evidence="5">
    <location>
        <begin position="23"/>
        <end position="941"/>
    </location>
</feature>
<dbReference type="InterPro" id="IPR026466">
    <property type="entry name" value="Fim_isopep_form_D2_dom"/>
</dbReference>
<dbReference type="InterPro" id="IPR047589">
    <property type="entry name" value="DUF11_rpt"/>
</dbReference>
<dbReference type="SUPFAM" id="SSF49478">
    <property type="entry name" value="Cna protein B-type domain"/>
    <property type="match status" value="1"/>
</dbReference>
<dbReference type="InterPro" id="IPR017868">
    <property type="entry name" value="Filamin/ABP280_repeat-like"/>
</dbReference>
<evidence type="ECO:0000259" key="7">
    <source>
        <dbReference type="Pfam" id="PF17210"/>
    </source>
</evidence>
<dbReference type="InterPro" id="IPR001434">
    <property type="entry name" value="OmcB-like_DUF11"/>
</dbReference>
<evidence type="ECO:0000313" key="9">
    <source>
        <dbReference type="EMBL" id="WZC48024.1"/>
    </source>
</evidence>
<keyword evidence="10" id="KW-1185">Reference proteome</keyword>
<dbReference type="Gene3D" id="2.60.40.10">
    <property type="entry name" value="Immunoglobulins"/>
    <property type="match status" value="1"/>
</dbReference>
<evidence type="ECO:0000256" key="3">
    <source>
        <dbReference type="ARBA" id="ARBA00022729"/>
    </source>
</evidence>
<dbReference type="NCBIfam" id="TIGR01451">
    <property type="entry name" value="B_ant_repeat"/>
    <property type="match status" value="1"/>
</dbReference>
<feature type="signal peptide" evidence="5">
    <location>
        <begin position="1"/>
        <end position="22"/>
    </location>
</feature>
<reference evidence="10" key="1">
    <citation type="submission" date="2024-04" db="EMBL/GenBank/DDBJ databases">
        <title>Phylogenomic analyses of a clade within the roseobacter group suggest taxonomic reassignments of species of the genera Aestuariivita, Citreicella, Loktanella, Nautella, Pelagibaca, Ruegeria, Thalassobius, Thiobacimonas and Tropicibacter, and the proposal o.</title>
        <authorList>
            <person name="Jeon C.O."/>
        </authorList>
    </citation>
    <scope>NUCLEOTIDE SEQUENCE [LARGE SCALE GENOMIC DNA]</scope>
    <source>
        <strain evidence="10">BS5-3</strain>
    </source>
</reference>
<keyword evidence="3 5" id="KW-0732">Signal</keyword>
<dbReference type="PROSITE" id="PS50194">
    <property type="entry name" value="FILAMIN_REPEAT"/>
    <property type="match status" value="1"/>
</dbReference>
<evidence type="ECO:0000256" key="2">
    <source>
        <dbReference type="ARBA" id="ARBA00022525"/>
    </source>
</evidence>
<dbReference type="Gene3D" id="2.60.40.740">
    <property type="match status" value="1"/>
</dbReference>
<dbReference type="Pfam" id="PF19076">
    <property type="entry name" value="CshA_repeat"/>
    <property type="match status" value="1"/>
</dbReference>
<accession>A0ABZ2V660</accession>